<protein>
    <submittedName>
        <fullName evidence="2">Uncharacterized protein</fullName>
    </submittedName>
</protein>
<feature type="transmembrane region" description="Helical" evidence="1">
    <location>
        <begin position="30"/>
        <end position="48"/>
    </location>
</feature>
<feature type="transmembrane region" description="Helical" evidence="1">
    <location>
        <begin position="102"/>
        <end position="123"/>
    </location>
</feature>
<dbReference type="AlphaFoldDB" id="A0A449BIU1"/>
<proteinExistence type="predicted"/>
<keyword evidence="1" id="KW-0472">Membrane</keyword>
<dbReference type="STRING" id="1408416.GCA_000702765_01032"/>
<keyword evidence="1" id="KW-1133">Transmembrane helix</keyword>
<dbReference type="KEGG" id="ahk:NCTC10172_00386"/>
<dbReference type="Proteomes" id="UP000290909">
    <property type="component" value="Chromosome"/>
</dbReference>
<keyword evidence="3" id="KW-1185">Reference proteome</keyword>
<dbReference type="EMBL" id="LR215050">
    <property type="protein sequence ID" value="VEU82376.1"/>
    <property type="molecule type" value="Genomic_DNA"/>
</dbReference>
<feature type="transmembrane region" description="Helical" evidence="1">
    <location>
        <begin position="60"/>
        <end position="81"/>
    </location>
</feature>
<organism evidence="2 3">
    <name type="scientific">Acholeplasma hippikon</name>
    <dbReference type="NCBI Taxonomy" id="264636"/>
    <lineage>
        <taxon>Bacteria</taxon>
        <taxon>Bacillati</taxon>
        <taxon>Mycoplasmatota</taxon>
        <taxon>Mollicutes</taxon>
        <taxon>Acholeplasmatales</taxon>
        <taxon>Acholeplasmataceae</taxon>
        <taxon>Acholeplasma</taxon>
    </lineage>
</organism>
<evidence type="ECO:0000256" key="1">
    <source>
        <dbReference type="SAM" id="Phobius"/>
    </source>
</evidence>
<reference evidence="2 3" key="1">
    <citation type="submission" date="2019-01" db="EMBL/GenBank/DDBJ databases">
        <authorList>
            <consortium name="Pathogen Informatics"/>
        </authorList>
    </citation>
    <scope>NUCLEOTIDE SEQUENCE [LARGE SCALE GENOMIC DNA]</scope>
    <source>
        <strain evidence="2 3">NCTC10172</strain>
    </source>
</reference>
<keyword evidence="1" id="KW-0812">Transmembrane</keyword>
<evidence type="ECO:0000313" key="3">
    <source>
        <dbReference type="Proteomes" id="UP000290909"/>
    </source>
</evidence>
<evidence type="ECO:0000313" key="2">
    <source>
        <dbReference type="EMBL" id="VEU82376.1"/>
    </source>
</evidence>
<name>A0A449BIU1_9MOLU</name>
<gene>
    <name evidence="2" type="ORF">NCTC10172_00386</name>
</gene>
<feature type="transmembrane region" description="Helical" evidence="1">
    <location>
        <begin position="129"/>
        <end position="150"/>
    </location>
</feature>
<sequence length="257" mass="30042">MVLWILLGSAIFLMILLYLIIGPHKVYLTSAIYGAIAIAAATLLIVFYKDLYIFDLFALLMPYIILMPVHITIKYFINSYVLQDDQRSQNYISAVYNKVNNVLWIIEAFLLVLLTFALVDAIYDGFDGLSISMISVVGGLMIIILFIVIFQGYNKKFNYVIVVGDDKKIYKFKTNKKRFFVKQVLGNEVKVYPRGIYFEEGEITYLFYIKDNIKVIETFFKPYKSELFSYLKKYIESSHDLEMEYNNYIEMKQNKSN</sequence>
<dbReference type="RefSeq" id="WP_035369537.1">
    <property type="nucleotide sequence ID" value="NZ_LR215050.1"/>
</dbReference>
<accession>A0A449BIU1</accession>
<feature type="transmembrane region" description="Helical" evidence="1">
    <location>
        <begin position="6"/>
        <end position="23"/>
    </location>
</feature>